<feature type="transmembrane region" description="Helical" evidence="2">
    <location>
        <begin position="157"/>
        <end position="177"/>
    </location>
</feature>
<sequence length="269" mass="28868">MLSLISSLLLLGSAAAERKIIFGRSVHKRPSPLKRIRSSPRVTETSPISKEVTTVDAPRVLLFQDGFRAENMPNDTLSMPLSFEFSMFGGIPHLEGSSVSLSPDFSILIIETLMNPTISPSAWTDADAMSTEQSGTINSTSSEDMSSLTTQDEKKHLTAIVAAGCSFAIAMLIAAFYRRSNRDKEAAQDVIGQKYIDGSDDGESTSTANHTADLTCAAGCDRTSPSSRYFVLQDSILSLELGTLSEEQSAENCECGSLVYSITSGENGD</sequence>
<accession>A0ABD3NDL1</accession>
<evidence type="ECO:0000256" key="2">
    <source>
        <dbReference type="SAM" id="Phobius"/>
    </source>
</evidence>
<feature type="chain" id="PRO_5044847727" evidence="3">
    <location>
        <begin position="17"/>
        <end position="269"/>
    </location>
</feature>
<evidence type="ECO:0000256" key="3">
    <source>
        <dbReference type="SAM" id="SignalP"/>
    </source>
</evidence>
<keyword evidence="5" id="KW-1185">Reference proteome</keyword>
<evidence type="ECO:0000256" key="1">
    <source>
        <dbReference type="SAM" id="MobiDB-lite"/>
    </source>
</evidence>
<gene>
    <name evidence="4" type="ORF">ACHAW5_002089</name>
</gene>
<feature type="region of interest" description="Disordered" evidence="1">
    <location>
        <begin position="126"/>
        <end position="145"/>
    </location>
</feature>
<reference evidence="4 5" key="1">
    <citation type="submission" date="2024-10" db="EMBL/GenBank/DDBJ databases">
        <title>Updated reference genomes for cyclostephanoid diatoms.</title>
        <authorList>
            <person name="Roberts W.R."/>
            <person name="Alverson A.J."/>
        </authorList>
    </citation>
    <scope>NUCLEOTIDE SEQUENCE [LARGE SCALE GENOMIC DNA]</scope>
    <source>
        <strain evidence="4 5">AJA276-08</strain>
    </source>
</reference>
<dbReference type="EMBL" id="JALLAZ020001487">
    <property type="protein sequence ID" value="KAL3774130.1"/>
    <property type="molecule type" value="Genomic_DNA"/>
</dbReference>
<evidence type="ECO:0000313" key="5">
    <source>
        <dbReference type="Proteomes" id="UP001530315"/>
    </source>
</evidence>
<proteinExistence type="predicted"/>
<keyword evidence="2" id="KW-1133">Transmembrane helix</keyword>
<dbReference type="AlphaFoldDB" id="A0ABD3NDL1"/>
<feature type="compositionally biased region" description="Polar residues" evidence="1">
    <location>
        <begin position="130"/>
        <end position="145"/>
    </location>
</feature>
<feature type="signal peptide" evidence="3">
    <location>
        <begin position="1"/>
        <end position="16"/>
    </location>
</feature>
<keyword evidence="3" id="KW-0732">Signal</keyword>
<keyword evidence="2" id="KW-0812">Transmembrane</keyword>
<keyword evidence="2" id="KW-0472">Membrane</keyword>
<organism evidence="4 5">
    <name type="scientific">Stephanodiscus triporus</name>
    <dbReference type="NCBI Taxonomy" id="2934178"/>
    <lineage>
        <taxon>Eukaryota</taxon>
        <taxon>Sar</taxon>
        <taxon>Stramenopiles</taxon>
        <taxon>Ochrophyta</taxon>
        <taxon>Bacillariophyta</taxon>
        <taxon>Coscinodiscophyceae</taxon>
        <taxon>Thalassiosirophycidae</taxon>
        <taxon>Stephanodiscales</taxon>
        <taxon>Stephanodiscaceae</taxon>
        <taxon>Stephanodiscus</taxon>
    </lineage>
</organism>
<comment type="caution">
    <text evidence="4">The sequence shown here is derived from an EMBL/GenBank/DDBJ whole genome shotgun (WGS) entry which is preliminary data.</text>
</comment>
<dbReference type="Proteomes" id="UP001530315">
    <property type="component" value="Unassembled WGS sequence"/>
</dbReference>
<evidence type="ECO:0000313" key="4">
    <source>
        <dbReference type="EMBL" id="KAL3774130.1"/>
    </source>
</evidence>
<name>A0ABD3NDL1_9STRA</name>
<protein>
    <submittedName>
        <fullName evidence="4">Uncharacterized protein</fullName>
    </submittedName>
</protein>